<evidence type="ECO:0000313" key="4">
    <source>
        <dbReference type="Proteomes" id="UP001296873"/>
    </source>
</evidence>
<organism evidence="3 4">
    <name type="scientific">Rhodovibrio sodomensis</name>
    <dbReference type="NCBI Taxonomy" id="1088"/>
    <lineage>
        <taxon>Bacteria</taxon>
        <taxon>Pseudomonadati</taxon>
        <taxon>Pseudomonadota</taxon>
        <taxon>Alphaproteobacteria</taxon>
        <taxon>Rhodospirillales</taxon>
        <taxon>Rhodovibrionaceae</taxon>
        <taxon>Rhodovibrio</taxon>
    </lineage>
</organism>
<sequence length="67" mass="7048">MTLDRIVMALIGAIVVVTVILSQVHATGWLWVTGIFGAHLLQMAFTGFCPLAKVLKSIGLKPGAALS</sequence>
<name>A0ABS1DA01_9PROT</name>
<dbReference type="RefSeq" id="WP_200339308.1">
    <property type="nucleotide sequence ID" value="NZ_NRRL01000005.1"/>
</dbReference>
<comment type="caution">
    <text evidence="3">The sequence shown here is derived from an EMBL/GenBank/DDBJ whole genome shotgun (WGS) entry which is preliminary data.</text>
</comment>
<keyword evidence="1" id="KW-0812">Transmembrane</keyword>
<keyword evidence="1" id="KW-0472">Membrane</keyword>
<feature type="transmembrane region" description="Helical" evidence="1">
    <location>
        <begin position="7"/>
        <end position="24"/>
    </location>
</feature>
<feature type="transmembrane region" description="Helical" evidence="1">
    <location>
        <begin position="30"/>
        <end position="52"/>
    </location>
</feature>
<keyword evidence="1" id="KW-1133">Transmembrane helix</keyword>
<dbReference type="Proteomes" id="UP001296873">
    <property type="component" value="Unassembled WGS sequence"/>
</dbReference>
<keyword evidence="4" id="KW-1185">Reference proteome</keyword>
<evidence type="ECO:0000313" key="3">
    <source>
        <dbReference type="EMBL" id="MBK1667242.1"/>
    </source>
</evidence>
<reference evidence="3 4" key="1">
    <citation type="journal article" date="2020" name="Microorganisms">
        <title>Osmotic Adaptation and Compatible Solute Biosynthesis of Phototrophic Bacteria as Revealed from Genome Analyses.</title>
        <authorList>
            <person name="Imhoff J.F."/>
            <person name="Rahn T."/>
            <person name="Kunzel S."/>
            <person name="Keller A."/>
            <person name="Neulinger S.C."/>
        </authorList>
    </citation>
    <scope>NUCLEOTIDE SEQUENCE [LARGE SCALE GENOMIC DNA]</scope>
    <source>
        <strain evidence="3 4">DSM 9895</strain>
    </source>
</reference>
<feature type="domain" description="Inner membrane protein YgaP-like transmembrane" evidence="2">
    <location>
        <begin position="2"/>
        <end position="56"/>
    </location>
</feature>
<dbReference type="Pfam" id="PF11127">
    <property type="entry name" value="YgaP-like_TM"/>
    <property type="match status" value="1"/>
</dbReference>
<proteinExistence type="predicted"/>
<evidence type="ECO:0000259" key="2">
    <source>
        <dbReference type="Pfam" id="PF11127"/>
    </source>
</evidence>
<dbReference type="Gene3D" id="6.10.140.1340">
    <property type="match status" value="1"/>
</dbReference>
<gene>
    <name evidence="3" type="ORF">CKO28_04190</name>
</gene>
<evidence type="ECO:0000256" key="1">
    <source>
        <dbReference type="SAM" id="Phobius"/>
    </source>
</evidence>
<accession>A0ABS1DA01</accession>
<dbReference type="EMBL" id="NRRL01000005">
    <property type="protein sequence ID" value="MBK1667242.1"/>
    <property type="molecule type" value="Genomic_DNA"/>
</dbReference>
<dbReference type="InterPro" id="IPR021309">
    <property type="entry name" value="YgaP-like_TM"/>
</dbReference>
<protein>
    <submittedName>
        <fullName evidence="3">Sulfurtransferase</fullName>
    </submittedName>
</protein>